<dbReference type="AlphaFoldDB" id="A0A382P8D2"/>
<gene>
    <name evidence="1" type="ORF">METZ01_LOCUS322370</name>
</gene>
<evidence type="ECO:0000313" key="1">
    <source>
        <dbReference type="EMBL" id="SVC69516.1"/>
    </source>
</evidence>
<name>A0A382P8D2_9ZZZZ</name>
<reference evidence="1" key="1">
    <citation type="submission" date="2018-05" db="EMBL/GenBank/DDBJ databases">
        <authorList>
            <person name="Lanie J.A."/>
            <person name="Ng W.-L."/>
            <person name="Kazmierczak K.M."/>
            <person name="Andrzejewski T.M."/>
            <person name="Davidsen T.M."/>
            <person name="Wayne K.J."/>
            <person name="Tettelin H."/>
            <person name="Glass J.I."/>
            <person name="Rusch D."/>
            <person name="Podicherti R."/>
            <person name="Tsui H.-C.T."/>
            <person name="Winkler M.E."/>
        </authorList>
    </citation>
    <scope>NUCLEOTIDE SEQUENCE</scope>
</reference>
<proteinExistence type="predicted"/>
<protein>
    <submittedName>
        <fullName evidence="1">Uncharacterized protein</fullName>
    </submittedName>
</protein>
<accession>A0A382P8D2</accession>
<sequence>MHTRLSLLSLQGIMLALCCADPI</sequence>
<organism evidence="1">
    <name type="scientific">marine metagenome</name>
    <dbReference type="NCBI Taxonomy" id="408172"/>
    <lineage>
        <taxon>unclassified sequences</taxon>
        <taxon>metagenomes</taxon>
        <taxon>ecological metagenomes</taxon>
    </lineage>
</organism>
<dbReference type="EMBL" id="UINC01105522">
    <property type="protein sequence ID" value="SVC69516.1"/>
    <property type="molecule type" value="Genomic_DNA"/>
</dbReference>